<dbReference type="Gene3D" id="3.50.50.60">
    <property type="entry name" value="FAD/NAD(P)-binding domain"/>
    <property type="match status" value="2"/>
</dbReference>
<dbReference type="SUPFAM" id="SSF51905">
    <property type="entry name" value="FAD/NAD(P)-binding domain"/>
    <property type="match status" value="1"/>
</dbReference>
<evidence type="ECO:0008006" key="3">
    <source>
        <dbReference type="Google" id="ProtNLM"/>
    </source>
</evidence>
<dbReference type="PATRIC" id="fig|869719.3.peg.1187"/>
<gene>
    <name evidence="1" type="ORF">NS334_07780</name>
</gene>
<dbReference type="EMBL" id="LDTB01000022">
    <property type="protein sequence ID" value="KTT73054.1"/>
    <property type="molecule type" value="Genomic_DNA"/>
</dbReference>
<dbReference type="PANTHER" id="PTHR43747:SF4">
    <property type="entry name" value="FLAVIN-DEPENDENT TRYPTOPHAN HALOGENASE"/>
    <property type="match status" value="1"/>
</dbReference>
<comment type="caution">
    <text evidence="1">The sequence shown here is derived from an EMBL/GenBank/DDBJ whole genome shotgun (WGS) entry which is preliminary data.</text>
</comment>
<accession>A0A147I4F3</accession>
<dbReference type="Proteomes" id="UP000074310">
    <property type="component" value="Unassembled WGS sequence"/>
</dbReference>
<protein>
    <recommendedName>
        <fullName evidence="3">Tryptophan halogenase</fullName>
    </recommendedName>
</protein>
<dbReference type="InterPro" id="IPR006905">
    <property type="entry name" value="Flavin_halogenase"/>
</dbReference>
<sequence>MNNRALPAHIAIVGGGPVALAAATAFAQALRGVAVTLVPTPVPEAALADRWPLALPSAHAMLARLGCPPDLLLARGVAVPRAASRFLDWSIDGAPWLVADEPVPGAGTAALHQLWLRAGTPIPFHALHPASVAAEAGGVAAGAEVALHLEAARLSRALASLARQGGVVVAAAPLLDVLRADGEVAAVKLADGGRVTADLFVDATGPARLLATAAGFEEWRDSVPCDRVTIETIACTGALLDSYRATDTGWVADWPGARVTAGPDGGVAITPGRLAEAIRGNVLALGEAAVQPGPLGRAGFTLALAQIALALELLPTGHDTPLLAGEYNRRAGQRADRMRDFLAAHYHGGGRRGPGAVPPSLVPILEQFRRRGSVPAADEDCVERDAWIAVLLGQGLRPERADPIALGIPPDVARRDILDRATRLRTAYGKPRS</sequence>
<dbReference type="GO" id="GO:0004497">
    <property type="term" value="F:monooxygenase activity"/>
    <property type="evidence" value="ECO:0007669"/>
    <property type="project" value="InterPro"/>
</dbReference>
<organism evidence="1 2">
    <name type="scientific">Sphingomonas endophytica</name>
    <dbReference type="NCBI Taxonomy" id="869719"/>
    <lineage>
        <taxon>Bacteria</taxon>
        <taxon>Pseudomonadati</taxon>
        <taxon>Pseudomonadota</taxon>
        <taxon>Alphaproteobacteria</taxon>
        <taxon>Sphingomonadales</taxon>
        <taxon>Sphingomonadaceae</taxon>
        <taxon>Sphingomonas</taxon>
    </lineage>
</organism>
<dbReference type="AlphaFoldDB" id="A0A147I4F3"/>
<dbReference type="PANTHER" id="PTHR43747">
    <property type="entry name" value="FAD-BINDING PROTEIN"/>
    <property type="match status" value="1"/>
</dbReference>
<evidence type="ECO:0000313" key="2">
    <source>
        <dbReference type="Proteomes" id="UP000074310"/>
    </source>
</evidence>
<reference evidence="1 2" key="1">
    <citation type="journal article" date="2016" name="Front. Microbiol.">
        <title>Genomic Resource of Rice Seed Associated Bacteria.</title>
        <authorList>
            <person name="Midha S."/>
            <person name="Bansal K."/>
            <person name="Sharma S."/>
            <person name="Kumar N."/>
            <person name="Patil P.P."/>
            <person name="Chaudhry V."/>
            <person name="Patil P.B."/>
        </authorList>
    </citation>
    <scope>NUCLEOTIDE SEQUENCE [LARGE SCALE GENOMIC DNA]</scope>
    <source>
        <strain evidence="1 2">NS334</strain>
    </source>
</reference>
<dbReference type="InterPro" id="IPR036188">
    <property type="entry name" value="FAD/NAD-bd_sf"/>
</dbReference>
<evidence type="ECO:0000313" key="1">
    <source>
        <dbReference type="EMBL" id="KTT73054.1"/>
    </source>
</evidence>
<keyword evidence="2" id="KW-1185">Reference proteome</keyword>
<name>A0A147I4F3_9SPHN</name>
<dbReference type="Pfam" id="PF04820">
    <property type="entry name" value="Trp_halogenase"/>
    <property type="match status" value="2"/>
</dbReference>
<dbReference type="RefSeq" id="WP_058755407.1">
    <property type="nucleotide sequence ID" value="NZ_LDTB01000022.1"/>
</dbReference>
<dbReference type="OrthoDB" id="462203at2"/>
<dbReference type="InterPro" id="IPR050816">
    <property type="entry name" value="Flavin-dep_Halogenase_NPB"/>
</dbReference>
<proteinExistence type="predicted"/>